<evidence type="ECO:0000313" key="3">
    <source>
        <dbReference type="Proteomes" id="UP000315440"/>
    </source>
</evidence>
<evidence type="ECO:0000256" key="1">
    <source>
        <dbReference type="SAM" id="MobiDB-lite"/>
    </source>
</evidence>
<feature type="region of interest" description="Disordered" evidence="1">
    <location>
        <begin position="66"/>
        <end position="105"/>
    </location>
</feature>
<proteinExistence type="predicted"/>
<sequence length="153" mass="16800">MNESSIFRAVQSFSDLHRELGDAQQGAIDERLRRELARVSWMAQRQMHMLVPTQREAIAKLEAKRRKSAEMAAKNKEQIQTKQKALAAGKAPELPATEPVAAPTVDPALGKQLASELLERHHARKAVAVATTPGGVLDGWHWDRAAPTVPAAE</sequence>
<evidence type="ECO:0000313" key="2">
    <source>
        <dbReference type="EMBL" id="TWT90086.1"/>
    </source>
</evidence>
<dbReference type="AlphaFoldDB" id="A0A5C5ZS86"/>
<comment type="caution">
    <text evidence="2">The sequence shown here is derived from an EMBL/GenBank/DDBJ whole genome shotgun (WGS) entry which is preliminary data.</text>
</comment>
<dbReference type="OrthoDB" id="9962583at2"/>
<reference evidence="2 3" key="1">
    <citation type="submission" date="2019-02" db="EMBL/GenBank/DDBJ databases">
        <title>Deep-cultivation of Planctomycetes and their phenomic and genomic characterization uncovers novel biology.</title>
        <authorList>
            <person name="Wiegand S."/>
            <person name="Jogler M."/>
            <person name="Boedeker C."/>
            <person name="Pinto D."/>
            <person name="Vollmers J."/>
            <person name="Rivas-Marin E."/>
            <person name="Kohn T."/>
            <person name="Peeters S.H."/>
            <person name="Heuer A."/>
            <person name="Rast P."/>
            <person name="Oberbeckmann S."/>
            <person name="Bunk B."/>
            <person name="Jeske O."/>
            <person name="Meyerdierks A."/>
            <person name="Storesund J.E."/>
            <person name="Kallscheuer N."/>
            <person name="Luecker S."/>
            <person name="Lage O.M."/>
            <person name="Pohl T."/>
            <person name="Merkel B.J."/>
            <person name="Hornburger P."/>
            <person name="Mueller R.-W."/>
            <person name="Bruemmer F."/>
            <person name="Labrenz M."/>
            <person name="Spormann A.M."/>
            <person name="Op Den Camp H."/>
            <person name="Overmann J."/>
            <person name="Amann R."/>
            <person name="Jetten M.S.M."/>
            <person name="Mascher T."/>
            <person name="Medema M.H."/>
            <person name="Devos D.P."/>
            <person name="Kaster A.-K."/>
            <person name="Ovreas L."/>
            <person name="Rohde M."/>
            <person name="Galperin M.Y."/>
            <person name="Jogler C."/>
        </authorList>
    </citation>
    <scope>NUCLEOTIDE SEQUENCE [LARGE SCALE GENOMIC DNA]</scope>
    <source>
        <strain evidence="2 3">Mal64</strain>
    </source>
</reference>
<dbReference type="RefSeq" id="WP_146396473.1">
    <property type="nucleotide sequence ID" value="NZ_SJPQ01000001.1"/>
</dbReference>
<organism evidence="2 3">
    <name type="scientific">Pseudobythopirellula maris</name>
    <dbReference type="NCBI Taxonomy" id="2527991"/>
    <lineage>
        <taxon>Bacteria</taxon>
        <taxon>Pseudomonadati</taxon>
        <taxon>Planctomycetota</taxon>
        <taxon>Planctomycetia</taxon>
        <taxon>Pirellulales</taxon>
        <taxon>Lacipirellulaceae</taxon>
        <taxon>Pseudobythopirellula</taxon>
    </lineage>
</organism>
<keyword evidence="3" id="KW-1185">Reference proteome</keyword>
<accession>A0A5C5ZS86</accession>
<feature type="region of interest" description="Disordered" evidence="1">
    <location>
        <begin position="130"/>
        <end position="153"/>
    </location>
</feature>
<dbReference type="EMBL" id="SJPQ01000001">
    <property type="protein sequence ID" value="TWT90086.1"/>
    <property type="molecule type" value="Genomic_DNA"/>
</dbReference>
<dbReference type="Proteomes" id="UP000315440">
    <property type="component" value="Unassembled WGS sequence"/>
</dbReference>
<protein>
    <submittedName>
        <fullName evidence="2">Uncharacterized protein</fullName>
    </submittedName>
</protein>
<name>A0A5C5ZS86_9BACT</name>
<gene>
    <name evidence="2" type="ORF">Mal64_04690</name>
</gene>